<evidence type="ECO:0000256" key="2">
    <source>
        <dbReference type="PIRSR" id="PIRSR613078-1"/>
    </source>
</evidence>
<dbReference type="EMBL" id="QWGR01000009">
    <property type="protein sequence ID" value="RIJ47180.1"/>
    <property type="molecule type" value="Genomic_DNA"/>
</dbReference>
<dbReference type="InterPro" id="IPR051695">
    <property type="entry name" value="Phosphoglycerate_Mutase"/>
</dbReference>
<dbReference type="GO" id="GO:0004331">
    <property type="term" value="F:fructose-2,6-bisphosphate 2-phosphatase activity"/>
    <property type="evidence" value="ECO:0007669"/>
    <property type="project" value="TreeGrafter"/>
</dbReference>
<dbReference type="Gene3D" id="3.40.50.1240">
    <property type="entry name" value="Phosphoglycerate mutase-like"/>
    <property type="match status" value="1"/>
</dbReference>
<reference evidence="4 5" key="1">
    <citation type="submission" date="2018-08" db="EMBL/GenBank/DDBJ databases">
        <title>Pallidiluteibacterium maritimus gen. nov., sp. nov., isolated from coastal sediment.</title>
        <authorList>
            <person name="Zhou L.Y."/>
        </authorList>
    </citation>
    <scope>NUCLEOTIDE SEQUENCE [LARGE SCALE GENOMIC DNA]</scope>
    <source>
        <strain evidence="4 5">XSD2</strain>
    </source>
</reference>
<accession>A0A399STF4</accession>
<feature type="binding site" evidence="3">
    <location>
        <position position="63"/>
    </location>
    <ligand>
        <name>substrate</name>
    </ligand>
</feature>
<evidence type="ECO:0000256" key="1">
    <source>
        <dbReference type="ARBA" id="ARBA00022801"/>
    </source>
</evidence>
<comment type="caution">
    <text evidence="4">The sequence shown here is derived from an EMBL/GenBank/DDBJ whole genome shotgun (WGS) entry which is preliminary data.</text>
</comment>
<evidence type="ECO:0000313" key="5">
    <source>
        <dbReference type="Proteomes" id="UP000265926"/>
    </source>
</evidence>
<dbReference type="SUPFAM" id="SSF53254">
    <property type="entry name" value="Phosphoglycerate mutase-like"/>
    <property type="match status" value="1"/>
</dbReference>
<evidence type="ECO:0000256" key="3">
    <source>
        <dbReference type="PIRSR" id="PIRSR613078-2"/>
    </source>
</evidence>
<keyword evidence="1" id="KW-0378">Hydrolase</keyword>
<dbReference type="AlphaFoldDB" id="A0A399STF4"/>
<dbReference type="InterPro" id="IPR001345">
    <property type="entry name" value="PG/BPGM_mutase_AS"/>
</dbReference>
<dbReference type="PROSITE" id="PS00175">
    <property type="entry name" value="PG_MUTASE"/>
    <property type="match status" value="1"/>
</dbReference>
<dbReference type="SMART" id="SM00855">
    <property type="entry name" value="PGAM"/>
    <property type="match status" value="1"/>
</dbReference>
<dbReference type="PANTHER" id="PTHR46517:SF1">
    <property type="entry name" value="FRUCTOSE-2,6-BISPHOSPHATASE TIGAR"/>
    <property type="match status" value="1"/>
</dbReference>
<name>A0A399STF4_9BACT</name>
<dbReference type="InterPro" id="IPR013078">
    <property type="entry name" value="His_Pase_superF_clade-1"/>
</dbReference>
<protein>
    <submittedName>
        <fullName evidence="4">Histidine phosphatase family protein</fullName>
    </submittedName>
</protein>
<dbReference type="CDD" id="cd07067">
    <property type="entry name" value="HP_PGM_like"/>
    <property type="match status" value="1"/>
</dbReference>
<dbReference type="PANTHER" id="PTHR46517">
    <property type="entry name" value="FRUCTOSE-2,6-BISPHOSPHATASE TIGAR"/>
    <property type="match status" value="1"/>
</dbReference>
<organism evidence="4 5">
    <name type="scientific">Maribellus luteus</name>
    <dbReference type="NCBI Taxonomy" id="2305463"/>
    <lineage>
        <taxon>Bacteria</taxon>
        <taxon>Pseudomonadati</taxon>
        <taxon>Bacteroidota</taxon>
        <taxon>Bacteroidia</taxon>
        <taxon>Marinilabiliales</taxon>
        <taxon>Prolixibacteraceae</taxon>
        <taxon>Maribellus</taxon>
    </lineage>
</organism>
<feature type="active site" description="Proton donor/acceptor" evidence="2">
    <location>
        <position position="87"/>
    </location>
</feature>
<dbReference type="GO" id="GO:0045820">
    <property type="term" value="P:negative regulation of glycolytic process"/>
    <property type="evidence" value="ECO:0007669"/>
    <property type="project" value="TreeGrafter"/>
</dbReference>
<dbReference type="GO" id="GO:0043456">
    <property type="term" value="P:regulation of pentose-phosphate shunt"/>
    <property type="evidence" value="ECO:0007669"/>
    <property type="project" value="TreeGrafter"/>
</dbReference>
<gene>
    <name evidence="4" type="ORF">D1614_15590</name>
</gene>
<dbReference type="Proteomes" id="UP000265926">
    <property type="component" value="Unassembled WGS sequence"/>
</dbReference>
<dbReference type="Pfam" id="PF00300">
    <property type="entry name" value="His_Phos_1"/>
    <property type="match status" value="1"/>
</dbReference>
<sequence>MKKNMATEITIIRHGETIWNVQQRIQGQRNSKLSENGILQAELVANALAKREFDILISSDLERAVETAKIINKQLHLPFEYNANLRERSFGKVEGMSFAEINQQYPVEFHSYKQRDPKFAFSGGESIEQLFKRVTTEIEVIAVKCIDQKVLLVSHGLVLEMMMYKTFNIRLSQPRVFSINNSSISSFYIDGDRWFLKEWGVIEHLVSLNVLNEL</sequence>
<feature type="binding site" evidence="3">
    <location>
        <begin position="13"/>
        <end position="20"/>
    </location>
    <ligand>
        <name>substrate</name>
    </ligand>
</feature>
<dbReference type="InterPro" id="IPR029033">
    <property type="entry name" value="His_PPase_superfam"/>
</dbReference>
<keyword evidence="5" id="KW-1185">Reference proteome</keyword>
<evidence type="ECO:0000313" key="4">
    <source>
        <dbReference type="EMBL" id="RIJ47180.1"/>
    </source>
</evidence>
<feature type="active site" description="Tele-phosphohistidine intermediate" evidence="2">
    <location>
        <position position="14"/>
    </location>
</feature>
<proteinExistence type="predicted"/>
<dbReference type="GO" id="GO:0005829">
    <property type="term" value="C:cytosol"/>
    <property type="evidence" value="ECO:0007669"/>
    <property type="project" value="TreeGrafter"/>
</dbReference>